<proteinExistence type="predicted"/>
<dbReference type="InterPro" id="IPR013424">
    <property type="entry name" value="Ice-binding_C"/>
</dbReference>
<reference evidence="2 3" key="1">
    <citation type="journal article" date="2019" name="Int. J. Syst. Evol. Microbiol.">
        <title>The Global Catalogue of Microorganisms (GCM) 10K type strain sequencing project: providing services to taxonomists for standard genome sequencing and annotation.</title>
        <authorList>
            <consortium name="The Broad Institute Genomics Platform"/>
            <consortium name="The Broad Institute Genome Sequencing Center for Infectious Disease"/>
            <person name="Wu L."/>
            <person name="Ma J."/>
        </authorList>
    </citation>
    <scope>NUCLEOTIDE SEQUENCE [LARGE SCALE GENOMIC DNA]</scope>
    <source>
        <strain evidence="2 3">CGMCC 1.3239</strain>
    </source>
</reference>
<dbReference type="EMBL" id="JBHSWW010000506">
    <property type="protein sequence ID" value="MFC6755058.1"/>
    <property type="molecule type" value="Genomic_DNA"/>
</dbReference>
<dbReference type="Proteomes" id="UP001596442">
    <property type="component" value="Unassembled WGS sequence"/>
</dbReference>
<feature type="non-terminal residue" evidence="2">
    <location>
        <position position="1"/>
    </location>
</feature>
<gene>
    <name evidence="2" type="ORF">ACFQEU_16555</name>
</gene>
<name>A0ABD5SII2_9EURY</name>
<keyword evidence="3" id="KW-1185">Reference proteome</keyword>
<sequence>VTVSMTADNIINDGGLCYDSSCTFGTGWGAYGSLTNANNWPTADSLVLDLGVGTHYFAWNVVNLGSGSGGNPAALLAEIMWGDQVHSSSSAWEIYDFTTGAFVSNATEYGTNGTNIWGGPIAGISTHASWIYTDNNFVDADQSAWIRTSITIADVPEPAPLALLCLGLLFLAAARRRIQH</sequence>
<protein>
    <submittedName>
        <fullName evidence="2">PEP-CTERM sorting domain-containing protein</fullName>
    </submittedName>
</protein>
<evidence type="ECO:0000313" key="2">
    <source>
        <dbReference type="EMBL" id="MFC6755058.1"/>
    </source>
</evidence>
<feature type="domain" description="Ice-binding protein C-terminal" evidence="1">
    <location>
        <begin position="154"/>
        <end position="177"/>
    </location>
</feature>
<organism evidence="2 3">
    <name type="scientific">Halorubrum tibetense</name>
    <dbReference type="NCBI Taxonomy" id="175631"/>
    <lineage>
        <taxon>Archaea</taxon>
        <taxon>Methanobacteriati</taxon>
        <taxon>Methanobacteriota</taxon>
        <taxon>Stenosarchaea group</taxon>
        <taxon>Halobacteria</taxon>
        <taxon>Halobacteriales</taxon>
        <taxon>Haloferacaceae</taxon>
        <taxon>Halorubrum</taxon>
    </lineage>
</organism>
<accession>A0ABD5SII2</accession>
<comment type="caution">
    <text evidence="2">The sequence shown here is derived from an EMBL/GenBank/DDBJ whole genome shotgun (WGS) entry which is preliminary data.</text>
</comment>
<dbReference type="AlphaFoldDB" id="A0ABD5SII2"/>
<evidence type="ECO:0000259" key="1">
    <source>
        <dbReference type="Pfam" id="PF07589"/>
    </source>
</evidence>
<evidence type="ECO:0000313" key="3">
    <source>
        <dbReference type="Proteomes" id="UP001596442"/>
    </source>
</evidence>
<dbReference type="RefSeq" id="WP_379783928.1">
    <property type="nucleotide sequence ID" value="NZ_JBHSWW010000506.1"/>
</dbReference>
<dbReference type="Pfam" id="PF07589">
    <property type="entry name" value="PEP-CTERM"/>
    <property type="match status" value="1"/>
</dbReference>
<dbReference type="NCBIfam" id="TIGR02595">
    <property type="entry name" value="PEP_CTERM"/>
    <property type="match status" value="1"/>
</dbReference>